<dbReference type="GO" id="GO:0005737">
    <property type="term" value="C:cytoplasm"/>
    <property type="evidence" value="ECO:0007669"/>
    <property type="project" value="TreeGrafter"/>
</dbReference>
<organism evidence="15 16">
    <name type="scientific">Scopulibacillus darangshiensis</name>
    <dbReference type="NCBI Taxonomy" id="442528"/>
    <lineage>
        <taxon>Bacteria</taxon>
        <taxon>Bacillati</taxon>
        <taxon>Bacillota</taxon>
        <taxon>Bacilli</taxon>
        <taxon>Bacillales</taxon>
        <taxon>Sporolactobacillaceae</taxon>
        <taxon>Scopulibacillus</taxon>
    </lineage>
</organism>
<evidence type="ECO:0000256" key="10">
    <source>
        <dbReference type="ARBA" id="ARBA00038489"/>
    </source>
</evidence>
<evidence type="ECO:0000256" key="12">
    <source>
        <dbReference type="ARBA" id="ARBA00049091"/>
    </source>
</evidence>
<evidence type="ECO:0000256" key="11">
    <source>
        <dbReference type="ARBA" id="ARBA00041373"/>
    </source>
</evidence>
<protein>
    <recommendedName>
        <fullName evidence="3">thioredoxin-dependent peroxiredoxin</fullName>
        <ecNumber evidence="3">1.11.1.24</ecNumber>
    </recommendedName>
    <alternativeName>
        <fullName evidence="11">Bacterioferritin comigratory protein</fullName>
    </alternativeName>
    <alternativeName>
        <fullName evidence="9">Thioredoxin peroxidase</fullName>
    </alternativeName>
</protein>
<comment type="similarity">
    <text evidence="10">Belongs to the peroxiredoxin family. BCP/PrxQ subfamily.</text>
</comment>
<dbReference type="AlphaFoldDB" id="A0A4V6NQJ0"/>
<comment type="caution">
    <text evidence="15">The sequence shown here is derived from an EMBL/GenBank/DDBJ whole genome shotgun (WGS) entry which is preliminary data.</text>
</comment>
<evidence type="ECO:0000256" key="6">
    <source>
        <dbReference type="ARBA" id="ARBA00023002"/>
    </source>
</evidence>
<evidence type="ECO:0000256" key="4">
    <source>
        <dbReference type="ARBA" id="ARBA00022559"/>
    </source>
</evidence>
<dbReference type="EC" id="1.11.1.24" evidence="3"/>
<name>A0A4V6NQJ0_9BACL</name>
<dbReference type="InterPro" id="IPR000866">
    <property type="entry name" value="AhpC/TSA"/>
</dbReference>
<accession>A0A4V6NQJ0</accession>
<keyword evidence="8" id="KW-0676">Redox-active center</keyword>
<dbReference type="PANTHER" id="PTHR42801">
    <property type="entry name" value="THIOREDOXIN-DEPENDENT PEROXIDE REDUCTASE"/>
    <property type="match status" value="1"/>
</dbReference>
<evidence type="ECO:0000256" key="5">
    <source>
        <dbReference type="ARBA" id="ARBA00022862"/>
    </source>
</evidence>
<keyword evidence="7" id="KW-1015">Disulfide bond</keyword>
<evidence type="ECO:0000256" key="9">
    <source>
        <dbReference type="ARBA" id="ARBA00032824"/>
    </source>
</evidence>
<evidence type="ECO:0000256" key="1">
    <source>
        <dbReference type="ARBA" id="ARBA00003330"/>
    </source>
</evidence>
<dbReference type="InterPro" id="IPR013766">
    <property type="entry name" value="Thioredoxin_domain"/>
</dbReference>
<dbReference type="RefSeq" id="WP_132746986.1">
    <property type="nucleotide sequence ID" value="NZ_SLXK01000024.1"/>
</dbReference>
<dbReference type="SUPFAM" id="SSF52833">
    <property type="entry name" value="Thioredoxin-like"/>
    <property type="match status" value="1"/>
</dbReference>
<dbReference type="Proteomes" id="UP000295416">
    <property type="component" value="Unassembled WGS sequence"/>
</dbReference>
<comment type="catalytic activity">
    <reaction evidence="12">
        <text>a hydroperoxide + [thioredoxin]-dithiol = an alcohol + [thioredoxin]-disulfide + H2O</text>
        <dbReference type="Rhea" id="RHEA:62620"/>
        <dbReference type="Rhea" id="RHEA-COMP:10698"/>
        <dbReference type="Rhea" id="RHEA-COMP:10700"/>
        <dbReference type="ChEBI" id="CHEBI:15377"/>
        <dbReference type="ChEBI" id="CHEBI:29950"/>
        <dbReference type="ChEBI" id="CHEBI:30879"/>
        <dbReference type="ChEBI" id="CHEBI:35924"/>
        <dbReference type="ChEBI" id="CHEBI:50058"/>
        <dbReference type="EC" id="1.11.1.24"/>
    </reaction>
</comment>
<dbReference type="CDD" id="cd03017">
    <property type="entry name" value="PRX_BCP"/>
    <property type="match status" value="1"/>
</dbReference>
<proteinExistence type="inferred from homology"/>
<dbReference type="FunFam" id="3.40.30.10:FF:000007">
    <property type="entry name" value="Thioredoxin-dependent thiol peroxidase"/>
    <property type="match status" value="1"/>
</dbReference>
<evidence type="ECO:0000256" key="3">
    <source>
        <dbReference type="ARBA" id="ARBA00013017"/>
    </source>
</evidence>
<evidence type="ECO:0000313" key="16">
    <source>
        <dbReference type="Proteomes" id="UP000295416"/>
    </source>
</evidence>
<dbReference type="Pfam" id="PF00578">
    <property type="entry name" value="AhpC-TSA"/>
    <property type="match status" value="1"/>
</dbReference>
<dbReference type="PROSITE" id="PS51352">
    <property type="entry name" value="THIOREDOXIN_2"/>
    <property type="match status" value="1"/>
</dbReference>
<evidence type="ECO:0000256" key="7">
    <source>
        <dbReference type="ARBA" id="ARBA00023157"/>
    </source>
</evidence>
<evidence type="ECO:0000256" key="8">
    <source>
        <dbReference type="ARBA" id="ARBA00023284"/>
    </source>
</evidence>
<dbReference type="GO" id="GO:0034599">
    <property type="term" value="P:cellular response to oxidative stress"/>
    <property type="evidence" value="ECO:0007669"/>
    <property type="project" value="TreeGrafter"/>
</dbReference>
<keyword evidence="5" id="KW-0049">Antioxidant</keyword>
<feature type="active site" description="Cysteine sulfenic acid (-SOH) intermediate; for peroxidase activity" evidence="13">
    <location>
        <position position="44"/>
    </location>
</feature>
<dbReference type="Gene3D" id="3.40.30.10">
    <property type="entry name" value="Glutaredoxin"/>
    <property type="match status" value="1"/>
</dbReference>
<dbReference type="PANTHER" id="PTHR42801:SF4">
    <property type="entry name" value="AHPC_TSA FAMILY PROTEIN"/>
    <property type="match status" value="1"/>
</dbReference>
<dbReference type="GO" id="GO:0008379">
    <property type="term" value="F:thioredoxin peroxidase activity"/>
    <property type="evidence" value="ECO:0007669"/>
    <property type="project" value="TreeGrafter"/>
</dbReference>
<comment type="subunit">
    <text evidence="2">Monomer.</text>
</comment>
<evidence type="ECO:0000313" key="15">
    <source>
        <dbReference type="EMBL" id="TCP24566.1"/>
    </source>
</evidence>
<dbReference type="InterPro" id="IPR050924">
    <property type="entry name" value="Peroxiredoxin_BCP/PrxQ"/>
</dbReference>
<dbReference type="EMBL" id="SLXK01000024">
    <property type="protein sequence ID" value="TCP24566.1"/>
    <property type="molecule type" value="Genomic_DNA"/>
</dbReference>
<dbReference type="PIRSF" id="PIRSF000239">
    <property type="entry name" value="AHPC"/>
    <property type="match status" value="1"/>
</dbReference>
<evidence type="ECO:0000259" key="14">
    <source>
        <dbReference type="PROSITE" id="PS51352"/>
    </source>
</evidence>
<dbReference type="OrthoDB" id="9812811at2"/>
<keyword evidence="16" id="KW-1185">Reference proteome</keyword>
<dbReference type="GO" id="GO:0045454">
    <property type="term" value="P:cell redox homeostasis"/>
    <property type="evidence" value="ECO:0007669"/>
    <property type="project" value="TreeGrafter"/>
</dbReference>
<sequence length="155" mass="17532">MLENKQTAPDFTLKSTSGEDITLSDYKGKNVVLYFYPKDMTPGCTTEACDFRDQNEKFEGLNTVVLGISPDPVDKHQKFTEKHGLPFPLLADMDHEVAEKYGAWQLKKNFGKEYMGIQRATFVIDKNGEIAKVWPKVKVAGHVDDVLQYVKDNLA</sequence>
<comment type="function">
    <text evidence="1">Thiol-specific peroxidase that catalyzes the reduction of hydrogen peroxide and organic hydroperoxides to water and alcohols, respectively. Plays a role in cell protection against oxidative stress by detoxifying peroxides and as sensor of hydrogen peroxide-mediated signaling events.</text>
</comment>
<keyword evidence="4" id="KW-0575">Peroxidase</keyword>
<feature type="domain" description="Thioredoxin" evidence="14">
    <location>
        <begin position="2"/>
        <end position="155"/>
    </location>
</feature>
<dbReference type="NCBIfam" id="NF006960">
    <property type="entry name" value="PRK09437.1"/>
    <property type="match status" value="1"/>
</dbReference>
<evidence type="ECO:0000256" key="2">
    <source>
        <dbReference type="ARBA" id="ARBA00011245"/>
    </source>
</evidence>
<evidence type="ECO:0000256" key="13">
    <source>
        <dbReference type="PIRSR" id="PIRSR000239-1"/>
    </source>
</evidence>
<gene>
    <name evidence="15" type="ORF">EV207_12465</name>
</gene>
<dbReference type="InterPro" id="IPR036249">
    <property type="entry name" value="Thioredoxin-like_sf"/>
</dbReference>
<reference evidence="15 16" key="1">
    <citation type="submission" date="2019-03" db="EMBL/GenBank/DDBJ databases">
        <title>Genomic Encyclopedia of Type Strains, Phase IV (KMG-IV): sequencing the most valuable type-strain genomes for metagenomic binning, comparative biology and taxonomic classification.</title>
        <authorList>
            <person name="Goeker M."/>
        </authorList>
    </citation>
    <scope>NUCLEOTIDE SEQUENCE [LARGE SCALE GENOMIC DNA]</scope>
    <source>
        <strain evidence="15 16">DSM 19377</strain>
    </source>
</reference>
<dbReference type="InterPro" id="IPR024706">
    <property type="entry name" value="Peroxiredoxin_AhpC-typ"/>
</dbReference>
<keyword evidence="6" id="KW-0560">Oxidoreductase</keyword>